<evidence type="ECO:0000313" key="2">
    <source>
        <dbReference type="EMBL" id="GAU95851.1"/>
    </source>
</evidence>
<sequence>MRNVALFGFSLTPASCVPVSSRLTLKSPWSKFQKAFHYFDLYLLSPIAMASKAYVCSKSFSVFIFLLTKIMLGLAQVVTSPLSLTSVPLGPFGIEDAPTSAISVIAFSPTTAVTTAQPAVSDPASPPPATTTQATPPPTANVANPASANSLPGQAADFIHTLNHEQLVSFLQIMLMQNGAQASRPAPAVDPTGLPPAQTSSLNADDKNVVVNVNVHGTNGYGPSTSGSSPGSPLLQLTIFRKAAAKGLLRSVDKFSQSELGKYVTDLHGYWASSNPEKRVRNRSLVQRHIDHLNVSSGM</sequence>
<name>A0A1D1V275_RAMVA</name>
<feature type="region of interest" description="Disordered" evidence="1">
    <location>
        <begin position="116"/>
        <end position="147"/>
    </location>
</feature>
<evidence type="ECO:0000313" key="3">
    <source>
        <dbReference type="Proteomes" id="UP000186922"/>
    </source>
</evidence>
<reference evidence="2 3" key="1">
    <citation type="journal article" date="2016" name="Nat. Commun.">
        <title>Extremotolerant tardigrade genome and improved radiotolerance of human cultured cells by tardigrade-unique protein.</title>
        <authorList>
            <person name="Hashimoto T."/>
            <person name="Horikawa D.D."/>
            <person name="Saito Y."/>
            <person name="Kuwahara H."/>
            <person name="Kozuka-Hata H."/>
            <person name="Shin-I T."/>
            <person name="Minakuchi Y."/>
            <person name="Ohishi K."/>
            <person name="Motoyama A."/>
            <person name="Aizu T."/>
            <person name="Enomoto A."/>
            <person name="Kondo K."/>
            <person name="Tanaka S."/>
            <person name="Hara Y."/>
            <person name="Koshikawa S."/>
            <person name="Sagara H."/>
            <person name="Miura T."/>
            <person name="Yokobori S."/>
            <person name="Miyagawa K."/>
            <person name="Suzuki Y."/>
            <person name="Kubo T."/>
            <person name="Oyama M."/>
            <person name="Kohara Y."/>
            <person name="Fujiyama A."/>
            <person name="Arakawa K."/>
            <person name="Katayama T."/>
            <person name="Toyoda A."/>
            <person name="Kunieda T."/>
        </authorList>
    </citation>
    <scope>NUCLEOTIDE SEQUENCE [LARGE SCALE GENOMIC DNA]</scope>
    <source>
        <strain evidence="2 3">YOKOZUNA-1</strain>
    </source>
</reference>
<accession>A0A1D1V275</accession>
<organism evidence="2 3">
    <name type="scientific">Ramazzottius varieornatus</name>
    <name type="common">Water bear</name>
    <name type="synonym">Tardigrade</name>
    <dbReference type="NCBI Taxonomy" id="947166"/>
    <lineage>
        <taxon>Eukaryota</taxon>
        <taxon>Metazoa</taxon>
        <taxon>Ecdysozoa</taxon>
        <taxon>Tardigrada</taxon>
        <taxon>Eutardigrada</taxon>
        <taxon>Parachela</taxon>
        <taxon>Hypsibioidea</taxon>
        <taxon>Ramazzottiidae</taxon>
        <taxon>Ramazzottius</taxon>
    </lineage>
</organism>
<evidence type="ECO:0000256" key="1">
    <source>
        <dbReference type="SAM" id="MobiDB-lite"/>
    </source>
</evidence>
<gene>
    <name evidence="2" type="primary">RvY_07396</name>
    <name evidence="2" type="synonym">RvY_07396.1</name>
    <name evidence="2" type="ORF">RvY_07396-1</name>
</gene>
<keyword evidence="3" id="KW-1185">Reference proteome</keyword>
<dbReference type="EMBL" id="BDGG01000003">
    <property type="protein sequence ID" value="GAU95851.1"/>
    <property type="molecule type" value="Genomic_DNA"/>
</dbReference>
<dbReference type="AlphaFoldDB" id="A0A1D1V275"/>
<dbReference type="Proteomes" id="UP000186922">
    <property type="component" value="Unassembled WGS sequence"/>
</dbReference>
<feature type="compositionally biased region" description="Pro residues" evidence="1">
    <location>
        <begin position="124"/>
        <end position="139"/>
    </location>
</feature>
<comment type="caution">
    <text evidence="2">The sequence shown here is derived from an EMBL/GenBank/DDBJ whole genome shotgun (WGS) entry which is preliminary data.</text>
</comment>
<protein>
    <submittedName>
        <fullName evidence="2">Uncharacterized protein</fullName>
    </submittedName>
</protein>
<proteinExistence type="predicted"/>